<dbReference type="Gene3D" id="3.40.50.300">
    <property type="entry name" value="P-loop containing nucleotide triphosphate hydrolases"/>
    <property type="match status" value="1"/>
</dbReference>
<feature type="compositionally biased region" description="Polar residues" evidence="1">
    <location>
        <begin position="213"/>
        <end position="224"/>
    </location>
</feature>
<feature type="compositionally biased region" description="Polar residues" evidence="1">
    <location>
        <begin position="22"/>
        <end position="31"/>
    </location>
</feature>
<feature type="region of interest" description="Disordered" evidence="1">
    <location>
        <begin position="239"/>
        <end position="298"/>
    </location>
</feature>
<name>A0A2C5X695_9PEZI</name>
<dbReference type="InterPro" id="IPR027417">
    <property type="entry name" value="P-loop_NTPase"/>
</dbReference>
<gene>
    <name evidence="2" type="ORF">CFIMG_007466RA00001</name>
</gene>
<protein>
    <submittedName>
        <fullName evidence="2">Uncharacterized protein</fullName>
    </submittedName>
</protein>
<feature type="region of interest" description="Disordered" evidence="1">
    <location>
        <begin position="205"/>
        <end position="224"/>
    </location>
</feature>
<comment type="caution">
    <text evidence="2">The sequence shown here is derived from an EMBL/GenBank/DDBJ whole genome shotgun (WGS) entry which is preliminary data.</text>
</comment>
<reference evidence="2 3" key="1">
    <citation type="journal article" date="2013" name="Fungal Biol.">
        <title>Analysis of microsatellite markers in the genome of the plant pathogen Ceratocystis fimbriata.</title>
        <authorList>
            <person name="Simpson M.C."/>
            <person name="Wilken P.M."/>
            <person name="Coetzee M.P."/>
            <person name="Wingfield M.J."/>
            <person name="Wingfield B.D."/>
        </authorList>
    </citation>
    <scope>NUCLEOTIDE SEQUENCE [LARGE SCALE GENOMIC DNA]</scope>
    <source>
        <strain evidence="2 3">CBS 114723</strain>
    </source>
</reference>
<reference evidence="2 3" key="2">
    <citation type="journal article" date="2013" name="IMA Fungus">
        <title>IMA Genome-F 1: Ceratocystis fimbriata: Draft nuclear genome sequence for the plant pathogen, Ceratocystis fimbriata.</title>
        <authorList>
            <person name="Wilken P.M."/>
            <person name="Steenkamp E.T."/>
            <person name="Wingfield M.J."/>
            <person name="de Beer Z.W."/>
            <person name="Wingfield B.D."/>
        </authorList>
    </citation>
    <scope>NUCLEOTIDE SEQUENCE [LARGE SCALE GENOMIC DNA]</scope>
    <source>
        <strain evidence="2 3">CBS 114723</strain>
    </source>
</reference>
<feature type="compositionally biased region" description="Polar residues" evidence="1">
    <location>
        <begin position="251"/>
        <end position="298"/>
    </location>
</feature>
<evidence type="ECO:0000313" key="2">
    <source>
        <dbReference type="EMBL" id="PHH55228.1"/>
    </source>
</evidence>
<dbReference type="EMBL" id="APWK03000014">
    <property type="protein sequence ID" value="PHH55228.1"/>
    <property type="molecule type" value="Genomic_DNA"/>
</dbReference>
<dbReference type="STRING" id="1035309.A0A2C5X695"/>
<dbReference type="AlphaFoldDB" id="A0A2C5X695"/>
<evidence type="ECO:0000313" key="3">
    <source>
        <dbReference type="Proteomes" id="UP000222788"/>
    </source>
</evidence>
<keyword evidence="3" id="KW-1185">Reference proteome</keyword>
<feature type="region of interest" description="Disordered" evidence="1">
    <location>
        <begin position="22"/>
        <end position="41"/>
    </location>
</feature>
<sequence length="743" mass="81500">MTPFTPIQENSKWAYIQQWVNDGKTPNSQSPTTTTTSDKDIGDATVNILATAAPPPSLSRPCSGSSTSFSSFNGLALPFEHSPIARVSKEEGGILSTLSLSQSDADRYIEDHFAGVTFSPRPQQAVWDAYPTSFTPTTHEKHLSSQIETDIMISRVDMQCVVPKVVSRHQYALQLAFKVTSRQALKLLRINDIVYMRLLDNSNKAPLKPRVTESGTGNCSKKVQHSASKATTYAKILSSSPSSSCLVPDSQPAQQSATSGTASPVFSENSSSISRPGDSNASDLASSPGSHSAPSQHLASETFCQFREQEFNARVKLIDHETGVITVEVGGISFLDPRGAFKVTVLPGSERFADCRLSLALCQQAMKQELDIEALQRNVITQIRNSWMHNMLYPTTECGVSFRNTELITNYISQGLLPEQKYAVSRAVANNYGTIPFIIKGFPGVPYTPALVECALQILQKQDHRYSVLICTKDHESADAIVAQMAPFLSPRQMLRLMPSDILASSKSPISTYCHIKDNRFALPPPEIMMQYQVVVARCVDAITLTNHRLTNADLFVSAVSGARNLKGGITRVSDPFSIGDRSDYSLHWDALIIDSACQIPEHETAIPLAIMAPPTQEMVLVCNVNIKSQPQVILGGDDSSKPIKCSPVAGSALNESWFKRLWRRPVYSMNDYTLGMSLEKALHGDSIEDSDQPAFFEMKPLYAPQDQDTWSKSGAGNHRLNVRKALLEFHAQIPRIPGTGED</sequence>
<dbReference type="OrthoDB" id="6513042at2759"/>
<organism evidence="2 3">
    <name type="scientific">Ceratocystis fimbriata CBS 114723</name>
    <dbReference type="NCBI Taxonomy" id="1035309"/>
    <lineage>
        <taxon>Eukaryota</taxon>
        <taxon>Fungi</taxon>
        <taxon>Dikarya</taxon>
        <taxon>Ascomycota</taxon>
        <taxon>Pezizomycotina</taxon>
        <taxon>Sordariomycetes</taxon>
        <taxon>Hypocreomycetidae</taxon>
        <taxon>Microascales</taxon>
        <taxon>Ceratocystidaceae</taxon>
        <taxon>Ceratocystis</taxon>
    </lineage>
</organism>
<dbReference type="Proteomes" id="UP000222788">
    <property type="component" value="Unassembled WGS sequence"/>
</dbReference>
<evidence type="ECO:0000256" key="1">
    <source>
        <dbReference type="SAM" id="MobiDB-lite"/>
    </source>
</evidence>
<proteinExistence type="predicted"/>
<accession>A0A2C5X695</accession>